<dbReference type="Pfam" id="PF00271">
    <property type="entry name" value="Helicase_C"/>
    <property type="match status" value="1"/>
</dbReference>
<evidence type="ECO:0000256" key="1">
    <source>
        <dbReference type="ARBA" id="ARBA00005446"/>
    </source>
</evidence>
<proteinExistence type="inferred from homology"/>
<evidence type="ECO:0000259" key="8">
    <source>
        <dbReference type="PROSITE" id="PS51194"/>
    </source>
</evidence>
<dbReference type="Pfam" id="PF00270">
    <property type="entry name" value="DEAD"/>
    <property type="match status" value="1"/>
</dbReference>
<protein>
    <recommendedName>
        <fullName evidence="5">DNA 3'-5' helicase</fullName>
        <ecNumber evidence="5">5.6.2.4</ecNumber>
    </recommendedName>
</protein>
<keyword evidence="2" id="KW-0547">Nucleotide-binding</keyword>
<evidence type="ECO:0000259" key="7">
    <source>
        <dbReference type="PROSITE" id="PS51192"/>
    </source>
</evidence>
<comment type="caution">
    <text evidence="9">The sequence shown here is derived from an EMBL/GenBank/DDBJ whole genome shotgun (WGS) entry which is preliminary data.</text>
</comment>
<dbReference type="SMART" id="SM00490">
    <property type="entry name" value="HELICc"/>
    <property type="match status" value="1"/>
</dbReference>
<dbReference type="EC" id="5.6.2.4" evidence="5"/>
<dbReference type="InterPro" id="IPR027417">
    <property type="entry name" value="P-loop_NTPase"/>
</dbReference>
<dbReference type="PROSITE" id="PS51192">
    <property type="entry name" value="HELICASE_ATP_BIND_1"/>
    <property type="match status" value="1"/>
</dbReference>
<comment type="catalytic activity">
    <reaction evidence="4">
        <text>Couples ATP hydrolysis with the unwinding of duplex DNA by translocating in the 3'-5' direction.</text>
        <dbReference type="EC" id="5.6.2.4"/>
    </reaction>
</comment>
<evidence type="ECO:0000256" key="2">
    <source>
        <dbReference type="ARBA" id="ARBA00022741"/>
    </source>
</evidence>
<dbReference type="SMART" id="SM00487">
    <property type="entry name" value="DEXDc"/>
    <property type="match status" value="1"/>
</dbReference>
<comment type="similarity">
    <text evidence="1">Belongs to the helicase family. RecQ subfamily.</text>
</comment>
<evidence type="ECO:0000256" key="6">
    <source>
        <dbReference type="SAM" id="MobiDB-lite"/>
    </source>
</evidence>
<dbReference type="EMBL" id="JBEFKJ010000085">
    <property type="protein sequence ID" value="KAL2036450.1"/>
    <property type="molecule type" value="Genomic_DNA"/>
</dbReference>
<evidence type="ECO:0000256" key="5">
    <source>
        <dbReference type="ARBA" id="ARBA00034808"/>
    </source>
</evidence>
<dbReference type="Proteomes" id="UP001590950">
    <property type="component" value="Unassembled WGS sequence"/>
</dbReference>
<dbReference type="PROSITE" id="PS51194">
    <property type="entry name" value="HELICASE_CTER"/>
    <property type="match status" value="1"/>
</dbReference>
<name>A0ABR3ZUU2_9LECA</name>
<sequence>MVDTLDLIDPSLISLPPASSPPIPELSVHLFYRCTLANCGGEPASRSQQREIVVKHQSKAHGVGVRKAIKPDESAIELVSMQSFFPHPLLRWFEVQTSQQVSPTSPRSLNCTQRSFQQALDASKEEWQAQFETISTQELHQSQTPPWLVTTGIAPFMERLQLEKTELRSLYSSPVILGRTGKAVDQYVQQAVAYRLLELRLYARPGNNTQMLDRVVARRLNSFEPDRMQSKPFIGVQNTATMERYATAWGQLILFLLRIQQSDSETLAEYLLYPDDTLQSQVDDVAETLQALVTVNADNTPLEDYLRRSEHRTSAQGLHAKALVHAVSTLSMYLVRQTRQQDPFSLAVIAYSSLHTLNQHGAWKAASEFRPFLSAMIHCMQLWLLGHCIQHCEDTSTGLDLSDYATEQCRLHLINTSRGPIAELSYWRLMVRSSKNDNPRPPVTTVTDDCMQVNHESLELRLPAWRRFLRDILTEASELLENSLLFDLSDLTTYTASSLRDDFTRTEPGWSFLQETRNGLTQAKDYVLNHLRTDARLQQRFFKGSLREESSVNELQYCRPAIAGYLHADKRFLQLLAVLIIMTAGLPPRRPELLGIYWCNQETPRNLYIHDGLLAVLTSYHKSQWRVGSRPVARFLPPSVGDLVVRYLIYVIPVVHLFTHCMRSPIPRGALFREEQGLWLPAQLSTAVKLHTRRLLGFPLKISQWRHIAIALDRRLLQGVACQVYNIDPDAQVIGNDDDSDSDRDDWTQSSRMQTQTLTASRVHSLQAAHTLETGVAHYGNSRYPFALMTDVLLADFTQVSRQWHQICQLPSAELVACSHKRVVSETAEQASRTKRIPTSGRLHTRRQLWRWPILQEGLQKLLGPDAVVRDSMQRDALRLFASNQQEIVIIMPTGGGKSVLFMVMSLVTAAEVTIVIMPLVALRQDLMRRCNERKVPFWHYNTGDRMQERVHAVPSLVLVDVETAVTPAFNAFAKQLLDMDRLDRLVIDEAHLILTAADYREHLGLLGVLRQIACPLICLTATLPPSGELDLKQSLFLSNPTIYRVSSDRPNLEYCVQSIVQPQSLGNHERLDRDMLLAAAAEKVDLEDRRIWNRTGSHSHARSIYYVRSKALGQLLAERLRCNFYHAGLSVVERVSMITVWSQAAGSPCLVATSALSAGLDYPSVRRVVHVDAPSGLVDYGQETGRAGRDGLHAICLTLLPPKWCVNWDRRYRSDFLQEDCAQMESFLRSSHCLRQKLTSYLDGSQGGRFGVACDQADGIQRAACSVCRLAPRSPVIQPEPLRTQSPDEEAGNPSLESSSLPSDSSDEEVASEENEDVVGGGISTVPCSPSSSSMSNQETTIAVDTWSVADCMRRHTTMLNAEAQALYEQRLSIWGRACILCSFRSRRQTSFPHHDCVQM</sequence>
<evidence type="ECO:0000256" key="3">
    <source>
        <dbReference type="ARBA" id="ARBA00022840"/>
    </source>
</evidence>
<gene>
    <name evidence="9" type="ORF">N7G274_010817</name>
</gene>
<dbReference type="InterPro" id="IPR001650">
    <property type="entry name" value="Helicase_C-like"/>
</dbReference>
<evidence type="ECO:0000256" key="4">
    <source>
        <dbReference type="ARBA" id="ARBA00034617"/>
    </source>
</evidence>
<dbReference type="SUPFAM" id="SSF52540">
    <property type="entry name" value="P-loop containing nucleoside triphosphate hydrolases"/>
    <property type="match status" value="1"/>
</dbReference>
<organism evidence="9 10">
    <name type="scientific">Stereocaulon virgatum</name>
    <dbReference type="NCBI Taxonomy" id="373712"/>
    <lineage>
        <taxon>Eukaryota</taxon>
        <taxon>Fungi</taxon>
        <taxon>Dikarya</taxon>
        <taxon>Ascomycota</taxon>
        <taxon>Pezizomycotina</taxon>
        <taxon>Lecanoromycetes</taxon>
        <taxon>OSLEUM clade</taxon>
        <taxon>Lecanoromycetidae</taxon>
        <taxon>Lecanorales</taxon>
        <taxon>Lecanorineae</taxon>
        <taxon>Stereocaulaceae</taxon>
        <taxon>Stereocaulon</taxon>
    </lineage>
</organism>
<evidence type="ECO:0000313" key="9">
    <source>
        <dbReference type="EMBL" id="KAL2036450.1"/>
    </source>
</evidence>
<evidence type="ECO:0000313" key="10">
    <source>
        <dbReference type="Proteomes" id="UP001590950"/>
    </source>
</evidence>
<dbReference type="Gene3D" id="3.40.50.300">
    <property type="entry name" value="P-loop containing nucleotide triphosphate hydrolases"/>
    <property type="match status" value="2"/>
</dbReference>
<keyword evidence="10" id="KW-1185">Reference proteome</keyword>
<feature type="domain" description="Helicase C-terminal" evidence="8">
    <location>
        <begin position="1086"/>
        <end position="1236"/>
    </location>
</feature>
<reference evidence="9 10" key="1">
    <citation type="submission" date="2024-09" db="EMBL/GenBank/DDBJ databases">
        <title>Rethinking Asexuality: The Enigmatic Case of Functional Sexual Genes in Lepraria (Stereocaulaceae).</title>
        <authorList>
            <person name="Doellman M."/>
            <person name="Sun Y."/>
            <person name="Barcenas-Pena A."/>
            <person name="Lumbsch H.T."/>
            <person name="Grewe F."/>
        </authorList>
    </citation>
    <scope>NUCLEOTIDE SEQUENCE [LARGE SCALE GENOMIC DNA]</scope>
    <source>
        <strain evidence="9 10">Mercado 3170</strain>
    </source>
</reference>
<feature type="compositionally biased region" description="Low complexity" evidence="6">
    <location>
        <begin position="1295"/>
        <end position="1305"/>
    </location>
</feature>
<dbReference type="InterPro" id="IPR011545">
    <property type="entry name" value="DEAD/DEAH_box_helicase_dom"/>
</dbReference>
<dbReference type="PANTHER" id="PTHR13710">
    <property type="entry name" value="DNA HELICASE RECQ FAMILY MEMBER"/>
    <property type="match status" value="1"/>
</dbReference>
<keyword evidence="3" id="KW-0067">ATP-binding</keyword>
<dbReference type="InterPro" id="IPR014001">
    <property type="entry name" value="Helicase_ATP-bd"/>
</dbReference>
<dbReference type="PANTHER" id="PTHR13710:SF154">
    <property type="entry name" value="RECQ HELICASE, PUTATIVE (AFU_ORTHOLOGUE AFUA_6G14720)-RELATED"/>
    <property type="match status" value="1"/>
</dbReference>
<feature type="region of interest" description="Disordered" evidence="6">
    <location>
        <begin position="1277"/>
        <end position="1338"/>
    </location>
</feature>
<feature type="compositionally biased region" description="Acidic residues" evidence="6">
    <location>
        <begin position="1306"/>
        <end position="1318"/>
    </location>
</feature>
<accession>A0ABR3ZUU2</accession>
<feature type="domain" description="Helicase ATP-binding" evidence="7">
    <location>
        <begin position="879"/>
        <end position="1042"/>
    </location>
</feature>